<gene>
    <name evidence="3" type="ORF">RJT34_07310</name>
</gene>
<accession>A0AAN9K3B6</accession>
<evidence type="ECO:0000313" key="3">
    <source>
        <dbReference type="EMBL" id="KAK7310077.1"/>
    </source>
</evidence>
<name>A0AAN9K3B6_CLITE</name>
<feature type="region of interest" description="Disordered" evidence="1">
    <location>
        <begin position="226"/>
        <end position="263"/>
    </location>
</feature>
<keyword evidence="2" id="KW-0472">Membrane</keyword>
<evidence type="ECO:0000256" key="2">
    <source>
        <dbReference type="SAM" id="Phobius"/>
    </source>
</evidence>
<evidence type="ECO:0000313" key="4">
    <source>
        <dbReference type="Proteomes" id="UP001359559"/>
    </source>
</evidence>
<organism evidence="3 4">
    <name type="scientific">Clitoria ternatea</name>
    <name type="common">Butterfly pea</name>
    <dbReference type="NCBI Taxonomy" id="43366"/>
    <lineage>
        <taxon>Eukaryota</taxon>
        <taxon>Viridiplantae</taxon>
        <taxon>Streptophyta</taxon>
        <taxon>Embryophyta</taxon>
        <taxon>Tracheophyta</taxon>
        <taxon>Spermatophyta</taxon>
        <taxon>Magnoliopsida</taxon>
        <taxon>eudicotyledons</taxon>
        <taxon>Gunneridae</taxon>
        <taxon>Pentapetalae</taxon>
        <taxon>rosids</taxon>
        <taxon>fabids</taxon>
        <taxon>Fabales</taxon>
        <taxon>Fabaceae</taxon>
        <taxon>Papilionoideae</taxon>
        <taxon>50 kb inversion clade</taxon>
        <taxon>NPAAA clade</taxon>
        <taxon>indigoferoid/millettioid clade</taxon>
        <taxon>Phaseoleae</taxon>
        <taxon>Clitoria</taxon>
    </lineage>
</organism>
<feature type="transmembrane region" description="Helical" evidence="2">
    <location>
        <begin position="92"/>
        <end position="114"/>
    </location>
</feature>
<keyword evidence="2" id="KW-0812">Transmembrane</keyword>
<dbReference type="Proteomes" id="UP001359559">
    <property type="component" value="Unassembled WGS sequence"/>
</dbReference>
<dbReference type="EMBL" id="JAYKXN010000002">
    <property type="protein sequence ID" value="KAK7310077.1"/>
    <property type="molecule type" value="Genomic_DNA"/>
</dbReference>
<protein>
    <submittedName>
        <fullName evidence="3">Uncharacterized protein</fullName>
    </submittedName>
</protein>
<keyword evidence="4" id="KW-1185">Reference proteome</keyword>
<feature type="compositionally biased region" description="Polar residues" evidence="1">
    <location>
        <begin position="227"/>
        <end position="237"/>
    </location>
</feature>
<evidence type="ECO:0000256" key="1">
    <source>
        <dbReference type="SAM" id="MobiDB-lite"/>
    </source>
</evidence>
<reference evidence="3 4" key="1">
    <citation type="submission" date="2024-01" db="EMBL/GenBank/DDBJ databases">
        <title>The genomes of 5 underutilized Papilionoideae crops provide insights into root nodulation and disease resistance.</title>
        <authorList>
            <person name="Yuan L."/>
        </authorList>
    </citation>
    <scope>NUCLEOTIDE SEQUENCE [LARGE SCALE GENOMIC DNA]</scope>
    <source>
        <strain evidence="3">LY-2023</strain>
        <tissue evidence="3">Leaf</tissue>
    </source>
</reference>
<dbReference type="AlphaFoldDB" id="A0AAN9K3B6"/>
<keyword evidence="2" id="KW-1133">Transmembrane helix</keyword>
<dbReference type="PANTHER" id="PTHR34542:SF1">
    <property type="entry name" value="OS08G0359900 PROTEIN"/>
    <property type="match status" value="1"/>
</dbReference>
<sequence>MRFPCLKRYCKNTVSGAVFRGVKRCPAVRFRCRRATCLHGSETTDKTQGEVTSAVGKTHFPSAFSGSRVKPHPFKKSWSLLLQNAFSTSSSIAVFLCAFGASCVPLLFLVCAYCGGSSFVSLVKDSALYKNFNFTKERYWMESVPPEFVTLIVEDYNKFKHFKIQCGATQSPTRSPVVHLWRRKTTLRSLLSRRRRESSLRRGCLLEKKKGGDQVRRHSLKDLFLSSPPNDESVTVTNEDKDSSSTANTGLPGSEFRPGSPKPGWTGFRCRSLLSKKPWRPILLTIDE</sequence>
<comment type="caution">
    <text evidence="3">The sequence shown here is derived from an EMBL/GenBank/DDBJ whole genome shotgun (WGS) entry which is preliminary data.</text>
</comment>
<proteinExistence type="predicted"/>
<dbReference type="PANTHER" id="PTHR34542">
    <property type="entry name" value="OS08G0359900 PROTEIN"/>
    <property type="match status" value="1"/>
</dbReference>